<sequence length="569" mass="61679">METPLTGDPVFMDEALSPSVHDDADLMQFLEGLDDKFASPGPSEETFFPEVLKDTGSRARMCASRSLPDLPMAGSKAYDVPTERRTIRTVSADYSAASFFKPDAPISRVGSGHSTLLHTHLAPGSEISSSVIMERWQAAEFESPIEPYVRNWGAAWGHCSANAPGAEYPPQECSPPPELHDRVVPNVLASYGPIFTTTTFNQGAQRVRAKNTECWRDKNRRIQKAFRERQKEKQRAAELAIDEMSERVAALEAEKKQLQKALEDATHPIKRSKLSVKDCSAVAVAVTCGEGDAPVRLSSEELQAFTLERMATVWKGLVRNMAVCLPEADRQPQGPHAARLEALSREGCALMWALADVKPAVLASFVGCDLEEAAQNPAVSPDMWPSILESLQLSAEQRAALDDTRRAMLENISALLAEREALSAQAQGVVWVAGDGSLLPADIVPMVEQAHSNVEAIQLCTAYYISHAYDEILTPLQCARFFHQCYPFGPDLMSLMTAAASEPSSSNSGDADTPRVKRSISGTSSARSNSTSVPAPAEWRKALVLPLSRLRSSSPAGVSAEGGDTPMEG</sequence>
<dbReference type="GeneID" id="17039031"/>
<keyword evidence="1" id="KW-0175">Coiled coil</keyword>
<protein>
    <recommendedName>
        <fullName evidence="5">BZIP domain-containing protein</fullName>
    </recommendedName>
</protein>
<gene>
    <name evidence="3" type="ORF">COCSUDRAFT_56969</name>
</gene>
<dbReference type="Proteomes" id="UP000007264">
    <property type="component" value="Unassembled WGS sequence"/>
</dbReference>
<evidence type="ECO:0000313" key="4">
    <source>
        <dbReference type="Proteomes" id="UP000007264"/>
    </source>
</evidence>
<feature type="region of interest" description="Disordered" evidence="2">
    <location>
        <begin position="550"/>
        <end position="569"/>
    </location>
</feature>
<feature type="compositionally biased region" description="Low complexity" evidence="2">
    <location>
        <begin position="519"/>
        <end position="532"/>
    </location>
</feature>
<dbReference type="OrthoDB" id="10467130at2759"/>
<reference evidence="3 4" key="1">
    <citation type="journal article" date="2012" name="Genome Biol.">
        <title>The genome of the polar eukaryotic microalga coccomyxa subellipsoidea reveals traits of cold adaptation.</title>
        <authorList>
            <person name="Blanc G."/>
            <person name="Agarkova I."/>
            <person name="Grimwood J."/>
            <person name="Kuo A."/>
            <person name="Brueggeman A."/>
            <person name="Dunigan D."/>
            <person name="Gurnon J."/>
            <person name="Ladunga I."/>
            <person name="Lindquist E."/>
            <person name="Lucas S."/>
            <person name="Pangilinan J."/>
            <person name="Proschold T."/>
            <person name="Salamov A."/>
            <person name="Schmutz J."/>
            <person name="Weeks D."/>
            <person name="Yamada T."/>
            <person name="Claverie J.M."/>
            <person name="Grigoriev I."/>
            <person name="Van Etten J."/>
            <person name="Lomsadze A."/>
            <person name="Borodovsky M."/>
        </authorList>
    </citation>
    <scope>NUCLEOTIDE SEQUENCE [LARGE SCALE GENOMIC DNA]</scope>
    <source>
        <strain evidence="3 4">C-169</strain>
    </source>
</reference>
<keyword evidence="4" id="KW-1185">Reference proteome</keyword>
<dbReference type="RefSeq" id="XP_005645593.1">
    <property type="nucleotide sequence ID" value="XM_005645536.1"/>
</dbReference>
<name>I0YRN0_COCSC</name>
<feature type="coiled-coil region" evidence="1">
    <location>
        <begin position="222"/>
        <end position="261"/>
    </location>
</feature>
<feature type="region of interest" description="Disordered" evidence="2">
    <location>
        <begin position="501"/>
        <end position="535"/>
    </location>
</feature>
<dbReference type="AlphaFoldDB" id="I0YRN0"/>
<evidence type="ECO:0008006" key="5">
    <source>
        <dbReference type="Google" id="ProtNLM"/>
    </source>
</evidence>
<comment type="caution">
    <text evidence="3">The sequence shown here is derived from an EMBL/GenBank/DDBJ whole genome shotgun (WGS) entry which is preliminary data.</text>
</comment>
<proteinExistence type="predicted"/>
<evidence type="ECO:0000256" key="1">
    <source>
        <dbReference type="SAM" id="Coils"/>
    </source>
</evidence>
<dbReference type="EMBL" id="AGSI01000013">
    <property type="protein sequence ID" value="EIE21049.1"/>
    <property type="molecule type" value="Genomic_DNA"/>
</dbReference>
<dbReference type="CDD" id="cd14688">
    <property type="entry name" value="bZIP_YAP"/>
    <property type="match status" value="1"/>
</dbReference>
<dbReference type="KEGG" id="csl:COCSUDRAFT_56969"/>
<organism evidence="3 4">
    <name type="scientific">Coccomyxa subellipsoidea (strain C-169)</name>
    <name type="common">Green microalga</name>
    <dbReference type="NCBI Taxonomy" id="574566"/>
    <lineage>
        <taxon>Eukaryota</taxon>
        <taxon>Viridiplantae</taxon>
        <taxon>Chlorophyta</taxon>
        <taxon>core chlorophytes</taxon>
        <taxon>Trebouxiophyceae</taxon>
        <taxon>Trebouxiophyceae incertae sedis</taxon>
        <taxon>Coccomyxaceae</taxon>
        <taxon>Coccomyxa</taxon>
        <taxon>Coccomyxa subellipsoidea</taxon>
    </lineage>
</organism>
<evidence type="ECO:0000256" key="2">
    <source>
        <dbReference type="SAM" id="MobiDB-lite"/>
    </source>
</evidence>
<accession>I0YRN0</accession>
<evidence type="ECO:0000313" key="3">
    <source>
        <dbReference type="EMBL" id="EIE21049.1"/>
    </source>
</evidence>